<evidence type="ECO:0000313" key="1">
    <source>
        <dbReference type="EMBL" id="HIQ91527.1"/>
    </source>
</evidence>
<proteinExistence type="predicted"/>
<gene>
    <name evidence="1" type="ORF">IAB27_07960</name>
</gene>
<reference evidence="1" key="1">
    <citation type="submission" date="2020-10" db="EMBL/GenBank/DDBJ databases">
        <authorList>
            <person name="Gilroy R."/>
        </authorList>
    </citation>
    <scope>NUCLEOTIDE SEQUENCE</scope>
    <source>
        <strain evidence="1">CHK147-3167</strain>
    </source>
</reference>
<dbReference type="Proteomes" id="UP000886786">
    <property type="component" value="Unassembled WGS sequence"/>
</dbReference>
<reference evidence="1" key="2">
    <citation type="journal article" date="2021" name="PeerJ">
        <title>Extensive microbial diversity within the chicken gut microbiome revealed by metagenomics and culture.</title>
        <authorList>
            <person name="Gilroy R."/>
            <person name="Ravi A."/>
            <person name="Getino M."/>
            <person name="Pursley I."/>
            <person name="Horton D.L."/>
            <person name="Alikhan N.F."/>
            <person name="Baker D."/>
            <person name="Gharbi K."/>
            <person name="Hall N."/>
            <person name="Watson M."/>
            <person name="Adriaenssens E.M."/>
            <person name="Foster-Nyarko E."/>
            <person name="Jarju S."/>
            <person name="Secka A."/>
            <person name="Antonio M."/>
            <person name="Oren A."/>
            <person name="Chaudhuri R.R."/>
            <person name="La Ragione R."/>
            <person name="Hildebrand F."/>
            <person name="Pallen M.J."/>
        </authorList>
    </citation>
    <scope>NUCLEOTIDE SEQUENCE</scope>
    <source>
        <strain evidence="1">CHK147-3167</strain>
    </source>
</reference>
<protein>
    <submittedName>
        <fullName evidence="1">RloB domain-containing protein</fullName>
    </submittedName>
</protein>
<accession>A0A9D0ZU35</accession>
<dbReference type="Pfam" id="PF13707">
    <property type="entry name" value="RloB"/>
    <property type="match status" value="1"/>
</dbReference>
<comment type="caution">
    <text evidence="1">The sequence shown here is derived from an EMBL/GenBank/DDBJ whole genome shotgun (WGS) entry which is preliminary data.</text>
</comment>
<dbReference type="EMBL" id="DVFV01000137">
    <property type="protein sequence ID" value="HIQ91527.1"/>
    <property type="molecule type" value="Genomic_DNA"/>
</dbReference>
<evidence type="ECO:0000313" key="2">
    <source>
        <dbReference type="Proteomes" id="UP000886786"/>
    </source>
</evidence>
<name>A0A9D0ZU35_9FIRM</name>
<organism evidence="1 2">
    <name type="scientific">Candidatus Coprosoma intestinipullorum</name>
    <dbReference type="NCBI Taxonomy" id="2840752"/>
    <lineage>
        <taxon>Bacteria</taxon>
        <taxon>Bacillati</taxon>
        <taxon>Bacillota</taxon>
        <taxon>Bacillota incertae sedis</taxon>
        <taxon>Candidatus Coprosoma</taxon>
    </lineage>
</organism>
<dbReference type="AlphaFoldDB" id="A0A9D0ZU35"/>
<sequence length="207" mass="24378">MGHKRDRKISEYRIGKPRNRKKTILIAFEGKNATESLYFKNFNDRNKPYNIIMAKGNCTDPVNLVKSLIKQMKYQEIKVEDGNKVYCVFDTDEDPRKNEQIKEATILAKSHDIEVITSSPCFEDWILCHFEKTTSKLTNKEAFEKVVKHIPKYKKSYDIYNDIYDKTEVAIKNAKFQEKYHLKSGRNIKSTFANPSTEVYRIVEYIK</sequence>
<dbReference type="InterPro" id="IPR025591">
    <property type="entry name" value="RloB"/>
</dbReference>